<evidence type="ECO:0000256" key="1">
    <source>
        <dbReference type="ARBA" id="ARBA00004123"/>
    </source>
</evidence>
<dbReference type="PANTHER" id="PTHR24406">
    <property type="entry name" value="TRANSCRIPTIONAL REPRESSOR CTCFL-RELATED"/>
    <property type="match status" value="1"/>
</dbReference>
<keyword evidence="2" id="KW-0479">Metal-binding</keyword>
<dbReference type="InterPro" id="IPR050888">
    <property type="entry name" value="ZnF_C2H2-type_TF"/>
</dbReference>
<protein>
    <recommendedName>
        <fullName evidence="8">C2H2-type domain-containing protein</fullName>
    </recommendedName>
</protein>
<proteinExistence type="predicted"/>
<evidence type="ECO:0000256" key="2">
    <source>
        <dbReference type="ARBA" id="ARBA00022723"/>
    </source>
</evidence>
<dbReference type="PROSITE" id="PS00028">
    <property type="entry name" value="ZINC_FINGER_C2H2_1"/>
    <property type="match status" value="2"/>
</dbReference>
<comment type="subcellular location">
    <subcellularLocation>
        <location evidence="1">Nucleus</location>
    </subcellularLocation>
</comment>
<reference evidence="9" key="1">
    <citation type="submission" date="2020-11" db="EMBL/GenBank/DDBJ databases">
        <authorList>
            <person name="Tran Van P."/>
        </authorList>
    </citation>
    <scope>NUCLEOTIDE SEQUENCE</scope>
</reference>
<keyword evidence="6" id="KW-0539">Nucleus</keyword>
<feature type="domain" description="C2H2-type" evidence="8">
    <location>
        <begin position="110"/>
        <end position="138"/>
    </location>
</feature>
<organism evidence="9">
    <name type="scientific">Timema douglasi</name>
    <name type="common">Walking stick</name>
    <dbReference type="NCBI Taxonomy" id="61478"/>
    <lineage>
        <taxon>Eukaryota</taxon>
        <taxon>Metazoa</taxon>
        <taxon>Ecdysozoa</taxon>
        <taxon>Arthropoda</taxon>
        <taxon>Hexapoda</taxon>
        <taxon>Insecta</taxon>
        <taxon>Pterygota</taxon>
        <taxon>Neoptera</taxon>
        <taxon>Polyneoptera</taxon>
        <taxon>Phasmatodea</taxon>
        <taxon>Timematodea</taxon>
        <taxon>Timematoidea</taxon>
        <taxon>Timematidae</taxon>
        <taxon>Timema</taxon>
    </lineage>
</organism>
<keyword evidence="4 7" id="KW-0863">Zinc-finger</keyword>
<sequence length="225" mass="25357">MKKIWWYGTPQHRPVVAFSNFMAYKVGPTGLLHPNDLNSLSSAIDPGEHDQGTSSQDALDGLDGYAASRRTYEDNFQANPFTPGLYTCILCGKCVSNRWHHISAHYPGTHRCTYCTAVYTRIDKLKTHLRHVHNVEIAKYSRNRVTNLAAASPGKAPYSSIFQRVTGGLGLCVICGKQVINFKNHYLSHFPERHTCPVCFTAFSRADNMRLHVRKLHPEDALWAL</sequence>
<dbReference type="GO" id="GO:0005634">
    <property type="term" value="C:nucleus"/>
    <property type="evidence" value="ECO:0007669"/>
    <property type="project" value="UniProtKB-SubCell"/>
</dbReference>
<dbReference type="PROSITE" id="PS50157">
    <property type="entry name" value="ZINC_FINGER_C2H2_2"/>
    <property type="match status" value="2"/>
</dbReference>
<evidence type="ECO:0000256" key="6">
    <source>
        <dbReference type="ARBA" id="ARBA00023242"/>
    </source>
</evidence>
<dbReference type="InterPro" id="IPR036236">
    <property type="entry name" value="Znf_C2H2_sf"/>
</dbReference>
<dbReference type="GO" id="GO:0008270">
    <property type="term" value="F:zinc ion binding"/>
    <property type="evidence" value="ECO:0007669"/>
    <property type="project" value="UniProtKB-KW"/>
</dbReference>
<dbReference type="AlphaFoldDB" id="A0A7R8VDF6"/>
<dbReference type="InterPro" id="IPR013087">
    <property type="entry name" value="Znf_C2H2_type"/>
</dbReference>
<evidence type="ECO:0000256" key="5">
    <source>
        <dbReference type="ARBA" id="ARBA00022833"/>
    </source>
</evidence>
<evidence type="ECO:0000256" key="4">
    <source>
        <dbReference type="ARBA" id="ARBA00022771"/>
    </source>
</evidence>
<dbReference type="Pfam" id="PF00096">
    <property type="entry name" value="zf-C2H2"/>
    <property type="match status" value="1"/>
</dbReference>
<dbReference type="SMART" id="SM00355">
    <property type="entry name" value="ZnF_C2H2"/>
    <property type="match status" value="4"/>
</dbReference>
<keyword evidence="3" id="KW-0677">Repeat</keyword>
<evidence type="ECO:0000313" key="9">
    <source>
        <dbReference type="EMBL" id="CAD7195387.1"/>
    </source>
</evidence>
<dbReference type="EMBL" id="OA564735">
    <property type="protein sequence ID" value="CAD7195387.1"/>
    <property type="molecule type" value="Genomic_DNA"/>
</dbReference>
<evidence type="ECO:0000256" key="3">
    <source>
        <dbReference type="ARBA" id="ARBA00022737"/>
    </source>
</evidence>
<name>A0A7R8VDF6_TIMDO</name>
<gene>
    <name evidence="9" type="ORF">TDIB3V08_LOCUS1771</name>
</gene>
<evidence type="ECO:0000256" key="7">
    <source>
        <dbReference type="PROSITE-ProRule" id="PRU00042"/>
    </source>
</evidence>
<accession>A0A7R8VDF6</accession>
<keyword evidence="5" id="KW-0862">Zinc</keyword>
<evidence type="ECO:0000259" key="8">
    <source>
        <dbReference type="PROSITE" id="PS50157"/>
    </source>
</evidence>
<dbReference type="Gene3D" id="3.30.160.60">
    <property type="entry name" value="Classic Zinc Finger"/>
    <property type="match status" value="2"/>
</dbReference>
<dbReference type="SUPFAM" id="SSF57667">
    <property type="entry name" value="beta-beta-alpha zinc fingers"/>
    <property type="match status" value="1"/>
</dbReference>
<feature type="domain" description="C2H2-type" evidence="8">
    <location>
        <begin position="194"/>
        <end position="222"/>
    </location>
</feature>